<sequence>MMKAIASTAAAVTLALTSFVAGAVDFKPAVAYDVTGKYDKSFNQAVFENGVTKFNNDKGLKIREFEPANDAQREQGLERLAKRGFTPIVVVGFMYGTALEKVAKKYPETEFVIIDSVVDLPNVKSIVFKEHEGSFLVGALAAMKSESKKLGFVGGMDIPLIRKFACGYEQGAKFVSKDAEVFQNMTGSTVAAWNDPARGSELAKSQFTKGADVVFAAAGGTGVGVYQAAKDEGKFAIGVDSNQNYLHPGVMLTSMVKRVGLATYSMFEDYQNGKWEPGIHANGLKENGVDWALDDYNRSLVTPEMEKQLTAISDKIKSGDIVVHDYMSDNTCNY</sequence>
<dbReference type="CDD" id="cd06354">
    <property type="entry name" value="PBP1_PrnA-like"/>
    <property type="match status" value="1"/>
</dbReference>
<evidence type="ECO:0000256" key="2">
    <source>
        <dbReference type="ARBA" id="ARBA00008610"/>
    </source>
</evidence>
<dbReference type="Proteomes" id="UP000199527">
    <property type="component" value="Unassembled WGS sequence"/>
</dbReference>
<accession>A0A1G8STG2</accession>
<keyword evidence="10" id="KW-1185">Reference proteome</keyword>
<evidence type="ECO:0000256" key="6">
    <source>
        <dbReference type="ARBA" id="ARBA00023288"/>
    </source>
</evidence>
<evidence type="ECO:0000259" key="8">
    <source>
        <dbReference type="Pfam" id="PF02608"/>
    </source>
</evidence>
<dbReference type="PANTHER" id="PTHR34296:SF2">
    <property type="entry name" value="ABC TRANSPORTER GUANOSINE-BINDING PROTEIN NUPN"/>
    <property type="match status" value="1"/>
</dbReference>
<evidence type="ECO:0000256" key="1">
    <source>
        <dbReference type="ARBA" id="ARBA00004193"/>
    </source>
</evidence>
<evidence type="ECO:0000256" key="4">
    <source>
        <dbReference type="ARBA" id="ARBA00022729"/>
    </source>
</evidence>
<dbReference type="GO" id="GO:0005886">
    <property type="term" value="C:plasma membrane"/>
    <property type="evidence" value="ECO:0007669"/>
    <property type="project" value="UniProtKB-SubCell"/>
</dbReference>
<feature type="domain" description="ABC transporter substrate-binding protein PnrA-like" evidence="8">
    <location>
        <begin position="36"/>
        <end position="323"/>
    </location>
</feature>
<evidence type="ECO:0000256" key="7">
    <source>
        <dbReference type="SAM" id="SignalP"/>
    </source>
</evidence>
<feature type="signal peptide" evidence="7">
    <location>
        <begin position="1"/>
        <end position="23"/>
    </location>
</feature>
<protein>
    <submittedName>
        <fullName evidence="9">Nucleoside-binding protein</fullName>
    </submittedName>
</protein>
<dbReference type="AlphaFoldDB" id="A0A1G8STG2"/>
<dbReference type="InterPro" id="IPR028082">
    <property type="entry name" value="Peripla_BP_I"/>
</dbReference>
<proteinExistence type="inferred from homology"/>
<evidence type="ECO:0000313" key="10">
    <source>
        <dbReference type="Proteomes" id="UP000199527"/>
    </source>
</evidence>
<dbReference type="InterPro" id="IPR003760">
    <property type="entry name" value="PnrA-like"/>
</dbReference>
<keyword evidence="4 7" id="KW-0732">Signal</keyword>
<dbReference type="EMBL" id="FNEM01000007">
    <property type="protein sequence ID" value="SDJ32519.1"/>
    <property type="molecule type" value="Genomic_DNA"/>
</dbReference>
<dbReference type="InterPro" id="IPR050957">
    <property type="entry name" value="BMP_lipoprotein"/>
</dbReference>
<dbReference type="PANTHER" id="PTHR34296">
    <property type="entry name" value="TRANSCRIPTIONAL ACTIVATOR PROTEIN MED"/>
    <property type="match status" value="1"/>
</dbReference>
<feature type="chain" id="PRO_5011775853" evidence="7">
    <location>
        <begin position="24"/>
        <end position="334"/>
    </location>
</feature>
<keyword evidence="5" id="KW-0472">Membrane</keyword>
<dbReference type="RefSeq" id="WP_090365097.1">
    <property type="nucleotide sequence ID" value="NZ_FNEM01000007.1"/>
</dbReference>
<evidence type="ECO:0000256" key="3">
    <source>
        <dbReference type="ARBA" id="ARBA00022475"/>
    </source>
</evidence>
<gene>
    <name evidence="9" type="ORF">SAMN04488540_1078</name>
</gene>
<name>A0A1G8STG2_9GAMM</name>
<keyword evidence="6" id="KW-0449">Lipoprotein</keyword>
<dbReference type="OrthoDB" id="9784230at2"/>
<organism evidence="9 10">
    <name type="scientific">Ferrimonas sediminum</name>
    <dbReference type="NCBI Taxonomy" id="718193"/>
    <lineage>
        <taxon>Bacteria</taxon>
        <taxon>Pseudomonadati</taxon>
        <taxon>Pseudomonadota</taxon>
        <taxon>Gammaproteobacteria</taxon>
        <taxon>Alteromonadales</taxon>
        <taxon>Ferrimonadaceae</taxon>
        <taxon>Ferrimonas</taxon>
    </lineage>
</organism>
<dbReference type="SUPFAM" id="SSF53822">
    <property type="entry name" value="Periplasmic binding protein-like I"/>
    <property type="match status" value="1"/>
</dbReference>
<dbReference type="Pfam" id="PF02608">
    <property type="entry name" value="Bmp"/>
    <property type="match status" value="1"/>
</dbReference>
<evidence type="ECO:0000313" key="9">
    <source>
        <dbReference type="EMBL" id="SDJ32519.1"/>
    </source>
</evidence>
<comment type="similarity">
    <text evidence="2">Belongs to the BMP lipoprotein family.</text>
</comment>
<evidence type="ECO:0000256" key="5">
    <source>
        <dbReference type="ARBA" id="ARBA00023136"/>
    </source>
</evidence>
<reference evidence="10" key="1">
    <citation type="submission" date="2016-10" db="EMBL/GenBank/DDBJ databases">
        <authorList>
            <person name="Varghese N."/>
            <person name="Submissions S."/>
        </authorList>
    </citation>
    <scope>NUCLEOTIDE SEQUENCE [LARGE SCALE GENOMIC DNA]</scope>
    <source>
        <strain evidence="10">DSM 23317</strain>
    </source>
</reference>
<keyword evidence="3" id="KW-1003">Cell membrane</keyword>
<dbReference type="Gene3D" id="3.40.50.2300">
    <property type="match status" value="2"/>
</dbReference>
<comment type="subcellular location">
    <subcellularLocation>
        <location evidence="1">Cell membrane</location>
        <topology evidence="1">Lipid-anchor</topology>
    </subcellularLocation>
</comment>